<dbReference type="AlphaFoldDB" id="C7GDF6"/>
<feature type="coiled-coil region" evidence="3">
    <location>
        <begin position="62"/>
        <end position="124"/>
    </location>
</feature>
<evidence type="ECO:0000259" key="4">
    <source>
        <dbReference type="PROSITE" id="PS50111"/>
    </source>
</evidence>
<accession>C7GDF6</accession>
<comment type="caution">
    <text evidence="5">The sequence shown here is derived from an EMBL/GenBank/DDBJ whole genome shotgun (WGS) entry which is preliminary data.</text>
</comment>
<dbReference type="SMART" id="SM00283">
    <property type="entry name" value="MA"/>
    <property type="match status" value="1"/>
</dbReference>
<dbReference type="InterPro" id="IPR004089">
    <property type="entry name" value="MCPsignal_dom"/>
</dbReference>
<dbReference type="Gene3D" id="1.10.287.950">
    <property type="entry name" value="Methyl-accepting chemotaxis protein"/>
    <property type="match status" value="1"/>
</dbReference>
<keyword evidence="3" id="KW-0175">Coiled coil</keyword>
<organism evidence="5 6">
    <name type="scientific">Roseburia intestinalis L1-82</name>
    <dbReference type="NCBI Taxonomy" id="536231"/>
    <lineage>
        <taxon>Bacteria</taxon>
        <taxon>Bacillati</taxon>
        <taxon>Bacillota</taxon>
        <taxon>Clostridia</taxon>
        <taxon>Lachnospirales</taxon>
        <taxon>Lachnospiraceae</taxon>
        <taxon>Roseburia</taxon>
    </lineage>
</organism>
<dbReference type="GO" id="GO:0007165">
    <property type="term" value="P:signal transduction"/>
    <property type="evidence" value="ECO:0007669"/>
    <property type="project" value="UniProtKB-KW"/>
</dbReference>
<evidence type="ECO:0000256" key="3">
    <source>
        <dbReference type="SAM" id="Coils"/>
    </source>
</evidence>
<dbReference type="GO" id="GO:0016020">
    <property type="term" value="C:membrane"/>
    <property type="evidence" value="ECO:0007669"/>
    <property type="project" value="InterPro"/>
</dbReference>
<gene>
    <name evidence="5" type="ORF">ROSINTL182_07957</name>
</gene>
<evidence type="ECO:0000256" key="2">
    <source>
        <dbReference type="PROSITE-ProRule" id="PRU00284"/>
    </source>
</evidence>
<sequence>MWYLSRGEVQMFQFKKQVKETKEQVLQTEEKLNLHPLIHVSDSLLDYHKKLSLTEVNSLDELQEIQNTFQTVLEENKQLKEKLGSFHETFETVGETSGQFAGVREDITKAVEEAQQKVGSLKESSGEVQEHFDEIQRTFEDFQASVQKIKQCMGQIISIANQTNMLALNASIEAARAGEQGKGFAVVAEEVKNLASEIKSLVSSVDGSIVEVEQDTENLNHSITTSKESLGKSLESADETYEVFDRITTAAGGADQVQQEIAKVLDDSREKLADVNGSLEREKAEYDTVCLHIERANDLGTQKSTMFENMENLLVQIAPIVKELERKN</sequence>
<dbReference type="PROSITE" id="PS50111">
    <property type="entry name" value="CHEMOTAXIS_TRANSDUC_2"/>
    <property type="match status" value="1"/>
</dbReference>
<evidence type="ECO:0000313" key="5">
    <source>
        <dbReference type="EMBL" id="EEV00124.1"/>
    </source>
</evidence>
<proteinExistence type="predicted"/>
<dbReference type="PANTHER" id="PTHR32089">
    <property type="entry name" value="METHYL-ACCEPTING CHEMOTAXIS PROTEIN MCPB"/>
    <property type="match status" value="1"/>
</dbReference>
<reference evidence="5 6" key="1">
    <citation type="submission" date="2009-08" db="EMBL/GenBank/DDBJ databases">
        <authorList>
            <person name="Weinstock G."/>
            <person name="Sodergren E."/>
            <person name="Clifton S."/>
            <person name="Fulton L."/>
            <person name="Fulton B."/>
            <person name="Courtney L."/>
            <person name="Fronick C."/>
            <person name="Harrison M."/>
            <person name="Strong C."/>
            <person name="Farmer C."/>
            <person name="Delahaunty K."/>
            <person name="Markovic C."/>
            <person name="Hall O."/>
            <person name="Minx P."/>
            <person name="Tomlinson C."/>
            <person name="Mitreva M."/>
            <person name="Nelson J."/>
            <person name="Hou S."/>
            <person name="Wollam A."/>
            <person name="Pepin K.H."/>
            <person name="Johnson M."/>
            <person name="Bhonagiri V."/>
            <person name="Nash W.E."/>
            <person name="Warren W."/>
            <person name="Chinwalla A."/>
            <person name="Mardis E.R."/>
            <person name="Wilson R.K."/>
        </authorList>
    </citation>
    <scope>NUCLEOTIDE SEQUENCE [LARGE SCALE GENOMIC DNA]</scope>
    <source>
        <strain evidence="5 6">L1-82</strain>
    </source>
</reference>
<dbReference type="Proteomes" id="UP000004828">
    <property type="component" value="Unassembled WGS sequence"/>
</dbReference>
<dbReference type="PANTHER" id="PTHR32089:SF112">
    <property type="entry name" value="LYSOZYME-LIKE PROTEIN-RELATED"/>
    <property type="match status" value="1"/>
</dbReference>
<feature type="domain" description="Methyl-accepting transducer" evidence="4">
    <location>
        <begin position="54"/>
        <end position="283"/>
    </location>
</feature>
<dbReference type="HOGENOM" id="CLU_000445_107_18_9"/>
<evidence type="ECO:0000313" key="6">
    <source>
        <dbReference type="Proteomes" id="UP000004828"/>
    </source>
</evidence>
<name>C7GDF6_9FIRM</name>
<keyword evidence="1 2" id="KW-0807">Transducer</keyword>
<dbReference type="SUPFAM" id="SSF58104">
    <property type="entry name" value="Methyl-accepting chemotaxis protein (MCP) signaling domain"/>
    <property type="match status" value="1"/>
</dbReference>
<evidence type="ECO:0000256" key="1">
    <source>
        <dbReference type="ARBA" id="ARBA00023224"/>
    </source>
</evidence>
<dbReference type="Pfam" id="PF00015">
    <property type="entry name" value="MCPsignal"/>
    <property type="match status" value="1"/>
</dbReference>
<dbReference type="EMBL" id="ABYJ02000152">
    <property type="protein sequence ID" value="EEV00124.1"/>
    <property type="molecule type" value="Genomic_DNA"/>
</dbReference>
<protein>
    <submittedName>
        <fullName evidence="5">Methyl-accepting chemotaxis protein signaling domain protein</fullName>
    </submittedName>
</protein>